<dbReference type="CDD" id="cd01948">
    <property type="entry name" value="EAL"/>
    <property type="match status" value="1"/>
</dbReference>
<dbReference type="Gene3D" id="2.10.70.100">
    <property type="match status" value="1"/>
</dbReference>
<dbReference type="PROSITE" id="PS50887">
    <property type="entry name" value="GGDEF"/>
    <property type="match status" value="1"/>
</dbReference>
<sequence>MSSEQTEVSTSQARLAPVVGPASFGLAVMGGDLKIRSANQAFLARAGASAEQATGMPLASFFGPDTDPACVHELNEAVHCRRECSGKVRFKGPEGADFPAELSIIPVCEDGQLQHYVVVLRDLHDTEEAQALLDATSRRFQGLLEHLPAGVVVHGSDSRILAVNARGAALLGASQSDLVKRSAYDDWSLLREDGSRMTPHEYPVCRTLQERRNMSDLLVGIDRDGNAEPAWLMCNTYLVCEDGSELSEVVVCFTDCTKLKRTERALHKSEERLRLVLQGSTDAPWDWNLRTGELYYSPRWWEMVGRVPGELPEDAALWLRLAHPDDAPRVRAEFDQVLAGTGSSYEIEFRLQHKDGHHVPVLSRGMILRDQQGRPLRVSGTNTDLTERKQAEHNIHQLAYFDFLTGLPNRRFLMDELQRLLSRSARSGQLGALLFLDLDNFKMLNDTLGHETGDLLLRQVAYRLRHAVRDSDCVARLGGDEFVLLLDCLGKNRQAAANEAGTVAGKVLAACDEAYALPAGAYRSTPSIGIAMFDARSASADVVLRQADLAMYQAKAAGRNTLRFFDPAMQSSIDRRYSMEHDLRQGIQRNEFRLYCQPQFDAAGELAGGEVLLRWQRAGHGLVGPSEFIGLAEATGLVRALGQWVLRETCARLAAWSGHPRLGKVTLAVNVSAQQLHMPDFPAQVLATVRETGADPARLGLELTESVLAENLDDAIAKMECLERDGVRFSIDDFGTGYSSLSYLKRFPLETLKIDRSFVHDIHTDPDAAAIVEVIITLARKLGLKVTAEGVEQEEQRQFLEAGGCDRFQGFLFGQPLAMDEFERVFSA</sequence>
<dbReference type="Gene3D" id="3.20.20.450">
    <property type="entry name" value="EAL domain"/>
    <property type="match status" value="1"/>
</dbReference>
<accession>A0ABT2DDM3</accession>
<dbReference type="Pfam" id="PF08447">
    <property type="entry name" value="PAS_3"/>
    <property type="match status" value="1"/>
</dbReference>
<evidence type="ECO:0000313" key="5">
    <source>
        <dbReference type="EMBL" id="MCS0809430.1"/>
    </source>
</evidence>
<dbReference type="PANTHER" id="PTHR44757:SF2">
    <property type="entry name" value="BIOFILM ARCHITECTURE MAINTENANCE PROTEIN MBAA"/>
    <property type="match status" value="1"/>
</dbReference>
<dbReference type="InterPro" id="IPR000160">
    <property type="entry name" value="GGDEF_dom"/>
</dbReference>
<dbReference type="Gene3D" id="3.30.70.270">
    <property type="match status" value="1"/>
</dbReference>
<dbReference type="InterPro" id="IPR043128">
    <property type="entry name" value="Rev_trsase/Diguanyl_cyclase"/>
</dbReference>
<dbReference type="InterPro" id="IPR013655">
    <property type="entry name" value="PAS_fold_3"/>
</dbReference>
<dbReference type="InterPro" id="IPR029787">
    <property type="entry name" value="Nucleotide_cyclase"/>
</dbReference>
<feature type="domain" description="PAC" evidence="2">
    <location>
        <begin position="345"/>
        <end position="397"/>
    </location>
</feature>
<organism evidence="5 6">
    <name type="scientific">Massilia agilis</name>
    <dbReference type="NCBI Taxonomy" id="1811226"/>
    <lineage>
        <taxon>Bacteria</taxon>
        <taxon>Pseudomonadati</taxon>
        <taxon>Pseudomonadota</taxon>
        <taxon>Betaproteobacteria</taxon>
        <taxon>Burkholderiales</taxon>
        <taxon>Oxalobacteraceae</taxon>
        <taxon>Telluria group</taxon>
        <taxon>Massilia</taxon>
    </lineage>
</organism>
<evidence type="ECO:0000259" key="3">
    <source>
        <dbReference type="PROSITE" id="PS50883"/>
    </source>
</evidence>
<dbReference type="SUPFAM" id="SSF55785">
    <property type="entry name" value="PYP-like sensor domain (PAS domain)"/>
    <property type="match status" value="3"/>
</dbReference>
<dbReference type="SMART" id="SM00086">
    <property type="entry name" value="PAC"/>
    <property type="match status" value="2"/>
</dbReference>
<dbReference type="PANTHER" id="PTHR44757">
    <property type="entry name" value="DIGUANYLATE CYCLASE DGCP"/>
    <property type="match status" value="1"/>
</dbReference>
<dbReference type="Pfam" id="PF08448">
    <property type="entry name" value="PAS_4"/>
    <property type="match status" value="1"/>
</dbReference>
<dbReference type="SMART" id="SM00052">
    <property type="entry name" value="EAL"/>
    <property type="match status" value="1"/>
</dbReference>
<dbReference type="CDD" id="cd01949">
    <property type="entry name" value="GGDEF"/>
    <property type="match status" value="1"/>
</dbReference>
<dbReference type="InterPro" id="IPR000700">
    <property type="entry name" value="PAS-assoc_C"/>
</dbReference>
<dbReference type="InterPro" id="IPR001633">
    <property type="entry name" value="EAL_dom"/>
</dbReference>
<feature type="domain" description="EAL" evidence="3">
    <location>
        <begin position="576"/>
        <end position="828"/>
    </location>
</feature>
<feature type="domain" description="PAS" evidence="1">
    <location>
        <begin position="269"/>
        <end position="341"/>
    </location>
</feature>
<dbReference type="Proteomes" id="UP001206126">
    <property type="component" value="Unassembled WGS sequence"/>
</dbReference>
<evidence type="ECO:0000259" key="4">
    <source>
        <dbReference type="PROSITE" id="PS50887"/>
    </source>
</evidence>
<dbReference type="NCBIfam" id="TIGR00229">
    <property type="entry name" value="sensory_box"/>
    <property type="match status" value="3"/>
</dbReference>
<dbReference type="SMART" id="SM00091">
    <property type="entry name" value="PAS"/>
    <property type="match status" value="3"/>
</dbReference>
<dbReference type="NCBIfam" id="TIGR00254">
    <property type="entry name" value="GGDEF"/>
    <property type="match status" value="1"/>
</dbReference>
<dbReference type="InterPro" id="IPR001610">
    <property type="entry name" value="PAC"/>
</dbReference>
<dbReference type="Pfam" id="PF00990">
    <property type="entry name" value="GGDEF"/>
    <property type="match status" value="1"/>
</dbReference>
<evidence type="ECO:0000259" key="2">
    <source>
        <dbReference type="PROSITE" id="PS50113"/>
    </source>
</evidence>
<dbReference type="SMART" id="SM00267">
    <property type="entry name" value="GGDEF"/>
    <property type="match status" value="1"/>
</dbReference>
<evidence type="ECO:0000313" key="6">
    <source>
        <dbReference type="Proteomes" id="UP001206126"/>
    </source>
</evidence>
<dbReference type="PROSITE" id="PS50883">
    <property type="entry name" value="EAL"/>
    <property type="match status" value="1"/>
</dbReference>
<dbReference type="RefSeq" id="WP_258823230.1">
    <property type="nucleotide sequence ID" value="NZ_JANUHB010000003.1"/>
</dbReference>
<gene>
    <name evidence="5" type="ORF">NX774_16020</name>
</gene>
<comment type="caution">
    <text evidence="5">The sequence shown here is derived from an EMBL/GenBank/DDBJ whole genome shotgun (WGS) entry which is preliminary data.</text>
</comment>
<proteinExistence type="predicted"/>
<evidence type="ECO:0000259" key="1">
    <source>
        <dbReference type="PROSITE" id="PS50112"/>
    </source>
</evidence>
<feature type="domain" description="PAS" evidence="1">
    <location>
        <begin position="136"/>
        <end position="182"/>
    </location>
</feature>
<reference evidence="5 6" key="1">
    <citation type="submission" date="2022-08" db="EMBL/GenBank/DDBJ databases">
        <title>Reclassification of Massilia species as members of the genera Telluria, Duganella, Pseudoduganella, Mokoshia gen. nov. and Zemynaea gen. nov. using orthogonal and non-orthogonal genome-based approaches.</title>
        <authorList>
            <person name="Bowman J.P."/>
        </authorList>
    </citation>
    <scope>NUCLEOTIDE SEQUENCE [LARGE SCALE GENOMIC DNA]</scope>
    <source>
        <strain evidence="5 6">JCM 31605</strain>
    </source>
</reference>
<keyword evidence="6" id="KW-1185">Reference proteome</keyword>
<feature type="domain" description="GGDEF" evidence="4">
    <location>
        <begin position="429"/>
        <end position="567"/>
    </location>
</feature>
<name>A0ABT2DDM3_9BURK</name>
<dbReference type="InterPro" id="IPR035965">
    <property type="entry name" value="PAS-like_dom_sf"/>
</dbReference>
<dbReference type="SUPFAM" id="SSF55073">
    <property type="entry name" value="Nucleotide cyclase"/>
    <property type="match status" value="1"/>
</dbReference>
<dbReference type="InterPro" id="IPR035919">
    <property type="entry name" value="EAL_sf"/>
</dbReference>
<dbReference type="PROSITE" id="PS50113">
    <property type="entry name" value="PAC"/>
    <property type="match status" value="1"/>
</dbReference>
<dbReference type="Pfam" id="PF13426">
    <property type="entry name" value="PAS_9"/>
    <property type="match status" value="1"/>
</dbReference>
<dbReference type="EMBL" id="JANUHB010000003">
    <property type="protein sequence ID" value="MCS0809430.1"/>
    <property type="molecule type" value="Genomic_DNA"/>
</dbReference>
<dbReference type="InterPro" id="IPR013656">
    <property type="entry name" value="PAS_4"/>
</dbReference>
<dbReference type="InterPro" id="IPR052155">
    <property type="entry name" value="Biofilm_reg_signaling"/>
</dbReference>
<dbReference type="SUPFAM" id="SSF141868">
    <property type="entry name" value="EAL domain-like"/>
    <property type="match status" value="1"/>
</dbReference>
<dbReference type="PROSITE" id="PS50112">
    <property type="entry name" value="PAS"/>
    <property type="match status" value="2"/>
</dbReference>
<dbReference type="CDD" id="cd00130">
    <property type="entry name" value="PAS"/>
    <property type="match status" value="3"/>
</dbReference>
<protein>
    <submittedName>
        <fullName evidence="5">EAL domain-containing protein</fullName>
    </submittedName>
</protein>
<dbReference type="Pfam" id="PF00563">
    <property type="entry name" value="EAL"/>
    <property type="match status" value="1"/>
</dbReference>
<dbReference type="Gene3D" id="3.30.450.20">
    <property type="entry name" value="PAS domain"/>
    <property type="match status" value="3"/>
</dbReference>
<dbReference type="InterPro" id="IPR000014">
    <property type="entry name" value="PAS"/>
</dbReference>